<dbReference type="GO" id="GO:0005886">
    <property type="term" value="C:plasma membrane"/>
    <property type="evidence" value="ECO:0007669"/>
    <property type="project" value="UniProtKB-SubCell"/>
</dbReference>
<dbReference type="PROSITE" id="PS50928">
    <property type="entry name" value="ABC_TM1"/>
    <property type="match status" value="1"/>
</dbReference>
<evidence type="ECO:0000256" key="8">
    <source>
        <dbReference type="RuleBase" id="RU363032"/>
    </source>
</evidence>
<keyword evidence="7 8" id="KW-0472">Membrane</keyword>
<feature type="transmembrane region" description="Helical" evidence="8">
    <location>
        <begin position="222"/>
        <end position="244"/>
    </location>
</feature>
<comment type="similarity">
    <text evidence="2">Belongs to the binding-protein-dependent transport system permease family. CysTW subfamily.</text>
</comment>
<reference evidence="11 12" key="1">
    <citation type="submission" date="2019-09" db="EMBL/GenBank/DDBJ databases">
        <title>Nocardioides panacisoli sp. nov., isolated from the soil of a ginseng field.</title>
        <authorList>
            <person name="Cho C."/>
        </authorList>
    </citation>
    <scope>NUCLEOTIDE SEQUENCE [LARGE SCALE GENOMIC DNA]</scope>
    <source>
        <strain evidence="11 12">BN140041</strain>
    </source>
</reference>
<comment type="caution">
    <text evidence="11">The sequence shown here is derived from an EMBL/GenBank/DDBJ whole genome shotgun (WGS) entry which is preliminary data.</text>
</comment>
<accession>A0A5B1M7F3</accession>
<sequence length="303" mass="33185">MTTTQTPGRVSEARAPEARRGRQWPRPSATWLLAAPLAVVAIFFAYPLLKMFQASFTDFVVQPHGTWDNYTWFLGDAVQRTIVIRTVMVTLLVTALCLVLAYPYAYLMTIVGPRVRLLMVAAIMLPFWTSLLVRLYAWVIVLQPNGPMNSALERLGLGRVDLLGTMWGVALGSVHVLLPFMVLPLYASLGSIDRRLVDAAVSLGARPSVAFARVYFPLSVPGVLAGSTIVFIFTMGFYFTPAFLGSSRNSLISEQIVNQISRLLAFGRGGAMALLLLLLTLLLLGLAAWLSRPVMRALGQGGR</sequence>
<evidence type="ECO:0000256" key="4">
    <source>
        <dbReference type="ARBA" id="ARBA00022475"/>
    </source>
</evidence>
<evidence type="ECO:0000256" key="7">
    <source>
        <dbReference type="ARBA" id="ARBA00023136"/>
    </source>
</evidence>
<dbReference type="PANTHER" id="PTHR42929">
    <property type="entry name" value="INNER MEMBRANE ABC TRANSPORTER PERMEASE PROTEIN YDCU-RELATED-RELATED"/>
    <property type="match status" value="1"/>
</dbReference>
<feature type="transmembrane region" description="Helical" evidence="8">
    <location>
        <begin position="29"/>
        <end position="49"/>
    </location>
</feature>
<evidence type="ECO:0000256" key="1">
    <source>
        <dbReference type="ARBA" id="ARBA00004651"/>
    </source>
</evidence>
<feature type="transmembrane region" description="Helical" evidence="8">
    <location>
        <begin position="265"/>
        <end position="290"/>
    </location>
</feature>
<dbReference type="InterPro" id="IPR000515">
    <property type="entry name" value="MetI-like"/>
</dbReference>
<evidence type="ECO:0000313" key="11">
    <source>
        <dbReference type="EMBL" id="KAA1427797.1"/>
    </source>
</evidence>
<dbReference type="CDD" id="cd06261">
    <property type="entry name" value="TM_PBP2"/>
    <property type="match status" value="1"/>
</dbReference>
<dbReference type="Pfam" id="PF00528">
    <property type="entry name" value="BPD_transp_1"/>
    <property type="match status" value="1"/>
</dbReference>
<name>A0A5B1M7F3_9ACTN</name>
<comment type="subcellular location">
    <subcellularLocation>
        <location evidence="1 8">Cell membrane</location>
        <topology evidence="1 8">Multi-pass membrane protein</topology>
    </subcellularLocation>
</comment>
<protein>
    <submittedName>
        <fullName evidence="11">ABC transporter permease</fullName>
    </submittedName>
</protein>
<evidence type="ECO:0000313" key="12">
    <source>
        <dbReference type="Proteomes" id="UP000324351"/>
    </source>
</evidence>
<feature type="transmembrane region" description="Helical" evidence="8">
    <location>
        <begin position="162"/>
        <end position="189"/>
    </location>
</feature>
<dbReference type="AlphaFoldDB" id="A0A5B1M7F3"/>
<evidence type="ECO:0000256" key="6">
    <source>
        <dbReference type="ARBA" id="ARBA00022989"/>
    </source>
</evidence>
<evidence type="ECO:0000256" key="9">
    <source>
        <dbReference type="SAM" id="MobiDB-lite"/>
    </source>
</evidence>
<feature type="transmembrane region" description="Helical" evidence="8">
    <location>
        <begin position="82"/>
        <end position="105"/>
    </location>
</feature>
<evidence type="ECO:0000256" key="5">
    <source>
        <dbReference type="ARBA" id="ARBA00022692"/>
    </source>
</evidence>
<keyword evidence="12" id="KW-1185">Reference proteome</keyword>
<gene>
    <name evidence="11" type="ORF">F0U47_10245</name>
</gene>
<dbReference type="InterPro" id="IPR035906">
    <property type="entry name" value="MetI-like_sf"/>
</dbReference>
<dbReference type="Gene3D" id="1.10.3720.10">
    <property type="entry name" value="MetI-like"/>
    <property type="match status" value="1"/>
</dbReference>
<reference evidence="11 12" key="2">
    <citation type="submission" date="2019-09" db="EMBL/GenBank/DDBJ databases">
        <authorList>
            <person name="Jin C."/>
        </authorList>
    </citation>
    <scope>NUCLEOTIDE SEQUENCE [LARGE SCALE GENOMIC DNA]</scope>
    <source>
        <strain evidence="11 12">BN140041</strain>
    </source>
</reference>
<dbReference type="Proteomes" id="UP000324351">
    <property type="component" value="Unassembled WGS sequence"/>
</dbReference>
<keyword evidence="5 8" id="KW-0812">Transmembrane</keyword>
<evidence type="ECO:0000259" key="10">
    <source>
        <dbReference type="PROSITE" id="PS50928"/>
    </source>
</evidence>
<dbReference type="GO" id="GO:0055085">
    <property type="term" value="P:transmembrane transport"/>
    <property type="evidence" value="ECO:0007669"/>
    <property type="project" value="InterPro"/>
</dbReference>
<proteinExistence type="inferred from homology"/>
<keyword evidence="4" id="KW-1003">Cell membrane</keyword>
<dbReference type="PANTHER" id="PTHR42929:SF5">
    <property type="entry name" value="ABC TRANSPORTER PERMEASE PROTEIN"/>
    <property type="match status" value="1"/>
</dbReference>
<evidence type="ECO:0000256" key="3">
    <source>
        <dbReference type="ARBA" id="ARBA00022448"/>
    </source>
</evidence>
<organism evidence="11 12">
    <name type="scientific">Nocardioides antri</name>
    <dbReference type="NCBI Taxonomy" id="2607659"/>
    <lineage>
        <taxon>Bacteria</taxon>
        <taxon>Bacillati</taxon>
        <taxon>Actinomycetota</taxon>
        <taxon>Actinomycetes</taxon>
        <taxon>Propionibacteriales</taxon>
        <taxon>Nocardioidaceae</taxon>
        <taxon>Nocardioides</taxon>
    </lineage>
</organism>
<keyword evidence="3 8" id="KW-0813">Transport</keyword>
<keyword evidence="6 8" id="KW-1133">Transmembrane helix</keyword>
<feature type="region of interest" description="Disordered" evidence="9">
    <location>
        <begin position="1"/>
        <end position="22"/>
    </location>
</feature>
<feature type="transmembrane region" description="Helical" evidence="8">
    <location>
        <begin position="117"/>
        <end position="142"/>
    </location>
</feature>
<evidence type="ECO:0000256" key="2">
    <source>
        <dbReference type="ARBA" id="ARBA00007069"/>
    </source>
</evidence>
<dbReference type="RefSeq" id="WP_149750227.1">
    <property type="nucleotide sequence ID" value="NZ_VUJW01000003.1"/>
</dbReference>
<feature type="domain" description="ABC transmembrane type-1" evidence="10">
    <location>
        <begin position="83"/>
        <end position="287"/>
    </location>
</feature>
<dbReference type="EMBL" id="VUJW01000003">
    <property type="protein sequence ID" value="KAA1427797.1"/>
    <property type="molecule type" value="Genomic_DNA"/>
</dbReference>
<dbReference type="SUPFAM" id="SSF161098">
    <property type="entry name" value="MetI-like"/>
    <property type="match status" value="1"/>
</dbReference>
<feature type="compositionally biased region" description="Basic and acidic residues" evidence="9">
    <location>
        <begin position="11"/>
        <end position="20"/>
    </location>
</feature>